<accession>A0A8H7Z583</accession>
<evidence type="ECO:0000313" key="2">
    <source>
        <dbReference type="Proteomes" id="UP000670092"/>
    </source>
</evidence>
<evidence type="ECO:0000313" key="1">
    <source>
        <dbReference type="EMBL" id="KAG5302861.1"/>
    </source>
</evidence>
<gene>
    <name evidence="1" type="ORF">I7I52_00634</name>
</gene>
<dbReference type="EMBL" id="JAEVHI010000001">
    <property type="protein sequence ID" value="KAG5302861.1"/>
    <property type="molecule type" value="Genomic_DNA"/>
</dbReference>
<organism evidence="1 2">
    <name type="scientific">Ajellomyces capsulatus</name>
    <name type="common">Darling's disease fungus</name>
    <name type="synonym">Histoplasma capsulatum</name>
    <dbReference type="NCBI Taxonomy" id="5037"/>
    <lineage>
        <taxon>Eukaryota</taxon>
        <taxon>Fungi</taxon>
        <taxon>Dikarya</taxon>
        <taxon>Ascomycota</taxon>
        <taxon>Pezizomycotina</taxon>
        <taxon>Eurotiomycetes</taxon>
        <taxon>Eurotiomycetidae</taxon>
        <taxon>Onygenales</taxon>
        <taxon>Ajellomycetaceae</taxon>
        <taxon>Histoplasma</taxon>
    </lineage>
</organism>
<name>A0A8H7Z583_AJECA</name>
<reference evidence="1 2" key="1">
    <citation type="submission" date="2021-01" db="EMBL/GenBank/DDBJ databases">
        <title>Chromosome-level genome assembly of a human fungal pathogen reveals clustering of transcriptionally co-regulated genes.</title>
        <authorList>
            <person name="Voorhies M."/>
            <person name="Cohen S."/>
            <person name="Shea T.P."/>
            <person name="Petrus S."/>
            <person name="Munoz J.F."/>
            <person name="Poplawski S."/>
            <person name="Goldman W.E."/>
            <person name="Michael T."/>
            <person name="Cuomo C.A."/>
            <person name="Sil A."/>
            <person name="Beyhan S."/>
        </authorList>
    </citation>
    <scope>NUCLEOTIDE SEQUENCE [LARGE SCALE GENOMIC DNA]</scope>
    <source>
        <strain evidence="1 2">G184AR</strain>
    </source>
</reference>
<proteinExistence type="predicted"/>
<dbReference type="AlphaFoldDB" id="A0A8H7Z583"/>
<comment type="caution">
    <text evidence="1">The sequence shown here is derived from an EMBL/GenBank/DDBJ whole genome shotgun (WGS) entry which is preliminary data.</text>
</comment>
<protein>
    <submittedName>
        <fullName evidence="1">Uncharacterized protein</fullName>
    </submittedName>
</protein>
<sequence>MTISTLRVQSPGSWEICVSIFSIYSSSSSRRHRCNHIIKLRDIAVKLRRERSKVMALCPPGKRVLFIMISL</sequence>
<dbReference type="VEuPathDB" id="FungiDB:I7I52_00634"/>
<dbReference type="Proteomes" id="UP000670092">
    <property type="component" value="Unassembled WGS sequence"/>
</dbReference>